<evidence type="ECO:0000313" key="1">
    <source>
        <dbReference type="EMBL" id="MCI4389870.1"/>
    </source>
</evidence>
<comment type="caution">
    <text evidence="1">The sequence shown here is derived from an EMBL/GenBank/DDBJ whole genome shotgun (WGS) entry which is preliminary data.</text>
</comment>
<gene>
    <name evidence="1" type="ORF">PGIGA_G00116130</name>
</gene>
<evidence type="ECO:0000313" key="2">
    <source>
        <dbReference type="Proteomes" id="UP000829447"/>
    </source>
</evidence>
<name>A0ACC5XFF9_PANGG</name>
<sequence length="94" mass="10296">MAPYWMNSALCAVRSAVTGSGLCSALGEDRTLSAARRLFCDVTALNRADGVFPFLRRGLRNSSLWGCDARRTLRQSFMSPRSWSGPMMPQCCGS</sequence>
<dbReference type="Proteomes" id="UP000829447">
    <property type="component" value="Linkage Group LG20"/>
</dbReference>
<keyword evidence="2" id="KW-1185">Reference proteome</keyword>
<protein>
    <submittedName>
        <fullName evidence="1">Uncharacterized protein</fullName>
    </submittedName>
</protein>
<organism evidence="1 2">
    <name type="scientific">Pangasianodon gigas</name>
    <name type="common">Mekong giant catfish</name>
    <name type="synonym">Pangasius gigas</name>
    <dbReference type="NCBI Taxonomy" id="30993"/>
    <lineage>
        <taxon>Eukaryota</taxon>
        <taxon>Metazoa</taxon>
        <taxon>Chordata</taxon>
        <taxon>Craniata</taxon>
        <taxon>Vertebrata</taxon>
        <taxon>Euteleostomi</taxon>
        <taxon>Actinopterygii</taxon>
        <taxon>Neopterygii</taxon>
        <taxon>Teleostei</taxon>
        <taxon>Ostariophysi</taxon>
        <taxon>Siluriformes</taxon>
        <taxon>Pangasiidae</taxon>
        <taxon>Pangasianodon</taxon>
    </lineage>
</organism>
<reference evidence="1 2" key="1">
    <citation type="journal article" date="2022" name="bioRxiv">
        <title>An ancient truncated duplication of the anti-Mullerian hormone receptor type 2 gene is a potential conserved master sex determinant in the Pangasiidae catfish family.</title>
        <authorList>
            <person name="Wen M."/>
            <person name="Pan Q."/>
            <person name="Jouanno E."/>
            <person name="Montfort J."/>
            <person name="Zahm M."/>
            <person name="Cabau C."/>
            <person name="Klopp C."/>
            <person name="Iampietro C."/>
            <person name="Roques C."/>
            <person name="Bouchez O."/>
            <person name="Castinel A."/>
            <person name="Donnadieu C."/>
            <person name="Parrinello H."/>
            <person name="Poncet C."/>
            <person name="Belmonte E."/>
            <person name="Gautier V."/>
            <person name="Avarre J.-C."/>
            <person name="Dugue R."/>
            <person name="Gustiano R."/>
            <person name="Ha T.T.T."/>
            <person name="Campet M."/>
            <person name="Sriphairoj K."/>
            <person name="Ribolli J."/>
            <person name="de Almeida F.L."/>
            <person name="Desvignes T."/>
            <person name="Postlethwait J.H."/>
            <person name="Bucao C.F."/>
            <person name="Robinson-Rechavi M."/>
            <person name="Bobe J."/>
            <person name="Herpin A."/>
            <person name="Guiguen Y."/>
        </authorList>
    </citation>
    <scope>NUCLEOTIDE SEQUENCE [LARGE SCALE GENOMIC DNA]</scope>
    <source>
        <strain evidence="1">YG-Dec2019</strain>
    </source>
</reference>
<proteinExistence type="predicted"/>
<dbReference type="EMBL" id="CM040473">
    <property type="protein sequence ID" value="MCI4389870.1"/>
    <property type="molecule type" value="Genomic_DNA"/>
</dbReference>
<accession>A0ACC5XFF9</accession>